<keyword evidence="1" id="KW-0472">Membrane</keyword>
<evidence type="ECO:0000259" key="2">
    <source>
        <dbReference type="Pfam" id="PF20385"/>
    </source>
</evidence>
<protein>
    <recommendedName>
        <fullName evidence="2">DUF6680 domain-containing protein</fullName>
    </recommendedName>
</protein>
<keyword evidence="1" id="KW-1133">Transmembrane helix</keyword>
<gene>
    <name evidence="3" type="ORF">AS156_30325</name>
</gene>
<feature type="domain" description="DUF6680" evidence="2">
    <location>
        <begin position="21"/>
        <end position="184"/>
    </location>
</feature>
<evidence type="ECO:0000313" key="4">
    <source>
        <dbReference type="Proteomes" id="UP000057737"/>
    </source>
</evidence>
<comment type="caution">
    <text evidence="3">The sequence shown here is derived from an EMBL/GenBank/DDBJ whole genome shotgun (WGS) entry which is preliminary data.</text>
</comment>
<evidence type="ECO:0000313" key="3">
    <source>
        <dbReference type="EMBL" id="KWV59823.1"/>
    </source>
</evidence>
<keyword evidence="1" id="KW-0812">Transmembrane</keyword>
<dbReference type="AlphaFoldDB" id="A0A109K335"/>
<dbReference type="InterPro" id="IPR046502">
    <property type="entry name" value="DUF6680"/>
</dbReference>
<evidence type="ECO:0000256" key="1">
    <source>
        <dbReference type="SAM" id="Phobius"/>
    </source>
</evidence>
<organism evidence="3 4">
    <name type="scientific">Bradyrhizobium macuxiense</name>
    <dbReference type="NCBI Taxonomy" id="1755647"/>
    <lineage>
        <taxon>Bacteria</taxon>
        <taxon>Pseudomonadati</taxon>
        <taxon>Pseudomonadota</taxon>
        <taxon>Alphaproteobacteria</taxon>
        <taxon>Hyphomicrobiales</taxon>
        <taxon>Nitrobacteraceae</taxon>
        <taxon>Bradyrhizobium</taxon>
    </lineage>
</organism>
<dbReference type="Proteomes" id="UP000057737">
    <property type="component" value="Unassembled WGS sequence"/>
</dbReference>
<keyword evidence="4" id="KW-1185">Reference proteome</keyword>
<reference evidence="3 4" key="1">
    <citation type="submission" date="2015-11" db="EMBL/GenBank/DDBJ databases">
        <title>Draft Genome Sequence of the Strain BR 10303 (Bradyrhizobium sp.) isolated from nodules of Centrolobium paraense.</title>
        <authorList>
            <person name="Zelli J.E."/>
            <person name="Simoes-Araujo J.L."/>
            <person name="Barauna A.C."/>
            <person name="Silva K."/>
        </authorList>
    </citation>
    <scope>NUCLEOTIDE SEQUENCE [LARGE SCALE GENOMIC DNA]</scope>
    <source>
        <strain evidence="3 4">BR 10303</strain>
    </source>
</reference>
<proteinExistence type="predicted"/>
<dbReference type="RefSeq" id="WP_066501288.1">
    <property type="nucleotide sequence ID" value="NZ_LNCU01000025.1"/>
</dbReference>
<feature type="transmembrane region" description="Helical" evidence="1">
    <location>
        <begin position="14"/>
        <end position="34"/>
    </location>
</feature>
<dbReference type="Pfam" id="PF20385">
    <property type="entry name" value="DUF6680"/>
    <property type="match status" value="1"/>
</dbReference>
<accession>A0A109K335</accession>
<dbReference type="EMBL" id="LNCU01000025">
    <property type="protein sequence ID" value="KWV59823.1"/>
    <property type="molecule type" value="Genomic_DNA"/>
</dbReference>
<dbReference type="OrthoDB" id="8445820at2"/>
<name>A0A109K335_9BRAD</name>
<sequence length="197" mass="22380">MTESFWTLKLTDCINFAILAATIVAIVYGPIRAVEITRHKDIERDAETRKRLILSTLMRTRKMVMHPDHVSALNQVQLEFFNYQMVVDAYRAYIANLSETVPPPGNDLRNFLTRRNDLFFDLLYAIAIASGVALDRHELDRLAYIPLGWQTEQDELRVFRSSVLAVLQGQKPLFVAAATPQQTQVQTPPNPFPPAPA</sequence>